<feature type="compositionally biased region" description="Acidic residues" evidence="1">
    <location>
        <begin position="15"/>
        <end position="37"/>
    </location>
</feature>
<protein>
    <submittedName>
        <fullName evidence="2">Uncharacterized protein</fullName>
    </submittedName>
</protein>
<accession>A0AAD5TC58</accession>
<dbReference type="Proteomes" id="UP001212152">
    <property type="component" value="Unassembled WGS sequence"/>
</dbReference>
<name>A0AAD5TC58_9FUNG</name>
<dbReference type="EMBL" id="JADGJQ010000148">
    <property type="protein sequence ID" value="KAJ3167041.1"/>
    <property type="molecule type" value="Genomic_DNA"/>
</dbReference>
<sequence length="238" mass="27430">MMLADDDDKRHPENYEESDSSSETDSDDTSESELEELGAEKPIPATWPRECDALRFPNVERLAVQMKHYIIGDTKVTENALYVTEECLFIHSFDHYDTYRLRDLCDRPTESNKRKLALLNNRLEQENRTTELTHLLQALKSVSRKRSRSPESTITFVQHNDAVADAIMKVCDRHVKKRASQRREILALETLVSEREKIVSGQLAELKEQLINAQHKVAETTGTLEECRSTLSRLDSRI</sequence>
<evidence type="ECO:0000256" key="1">
    <source>
        <dbReference type="SAM" id="MobiDB-lite"/>
    </source>
</evidence>
<keyword evidence="3" id="KW-1185">Reference proteome</keyword>
<gene>
    <name evidence="2" type="ORF">HDU87_001736</name>
</gene>
<comment type="caution">
    <text evidence="2">The sequence shown here is derived from an EMBL/GenBank/DDBJ whole genome shotgun (WGS) entry which is preliminary data.</text>
</comment>
<evidence type="ECO:0000313" key="3">
    <source>
        <dbReference type="Proteomes" id="UP001212152"/>
    </source>
</evidence>
<organism evidence="2 3">
    <name type="scientific">Geranomyces variabilis</name>
    <dbReference type="NCBI Taxonomy" id="109894"/>
    <lineage>
        <taxon>Eukaryota</taxon>
        <taxon>Fungi</taxon>
        <taxon>Fungi incertae sedis</taxon>
        <taxon>Chytridiomycota</taxon>
        <taxon>Chytridiomycota incertae sedis</taxon>
        <taxon>Chytridiomycetes</taxon>
        <taxon>Spizellomycetales</taxon>
        <taxon>Powellomycetaceae</taxon>
        <taxon>Geranomyces</taxon>
    </lineage>
</organism>
<reference evidence="2" key="1">
    <citation type="submission" date="2020-05" db="EMBL/GenBank/DDBJ databases">
        <title>Phylogenomic resolution of chytrid fungi.</title>
        <authorList>
            <person name="Stajich J.E."/>
            <person name="Amses K."/>
            <person name="Simmons R."/>
            <person name="Seto K."/>
            <person name="Myers J."/>
            <person name="Bonds A."/>
            <person name="Quandt C.A."/>
            <person name="Barry K."/>
            <person name="Liu P."/>
            <person name="Grigoriev I."/>
            <person name="Longcore J.E."/>
            <person name="James T.Y."/>
        </authorList>
    </citation>
    <scope>NUCLEOTIDE SEQUENCE</scope>
    <source>
        <strain evidence="2">JEL0379</strain>
    </source>
</reference>
<feature type="region of interest" description="Disordered" evidence="1">
    <location>
        <begin position="1"/>
        <end position="42"/>
    </location>
</feature>
<dbReference type="AlphaFoldDB" id="A0AAD5TC58"/>
<proteinExistence type="predicted"/>
<evidence type="ECO:0000313" key="2">
    <source>
        <dbReference type="EMBL" id="KAJ3167041.1"/>
    </source>
</evidence>